<feature type="transmembrane region" description="Helical" evidence="2">
    <location>
        <begin position="58"/>
        <end position="78"/>
    </location>
</feature>
<feature type="transmembrane region" description="Helical" evidence="2">
    <location>
        <begin position="20"/>
        <end position="38"/>
    </location>
</feature>
<name>A0A9W7L6M4_9STRA</name>
<evidence type="ECO:0000256" key="2">
    <source>
        <dbReference type="SAM" id="Phobius"/>
    </source>
</evidence>
<gene>
    <name evidence="3" type="ORF">TrRE_jg11276</name>
</gene>
<proteinExistence type="predicted"/>
<dbReference type="AlphaFoldDB" id="A0A9W7L6M4"/>
<keyword evidence="2" id="KW-0812">Transmembrane</keyword>
<sequence>MSTSTYVGFFRNLLCCVKDLGLFSSILSLPVVSTPLSLLPPFSLVPFASFLPSDLHAAFLKTTILEACIFPLQFYAFYSLTTGGFAGLKGTLAKLGEIKTWSESLEKVKKQVFKDYGMSSDAASKAPDSPNRRSTRKKTPAKPKVSSSPYPSSVIVCSLTFLSSSLAEHKSKLNRDLVESCACLVIGPSFIWLAANSLHVTETPYIGGIDGVILALIFMELALLPLLYYMKTDATTEREGGTSMIDLADKCWDGEFKFADEKEVFEYVSAAVAVRAETVGPADEDKTPKKKQRDEEDEVLYDKGLWEGFGQDSCKNEVLYPWYGKDSAPDADAVLEAFHTVASGVDAMSTSGGLVLDAAPLVQGGGERRHVDGLRSWLYVFLNFFAFYGYALSIIVYYLPNGASAFADALKFGMADGSADWWGNFAGDLCWTVEPAMIIWGGGLVDMFLRTGGGGKVKSD</sequence>
<feature type="region of interest" description="Disordered" evidence="1">
    <location>
        <begin position="120"/>
        <end position="151"/>
    </location>
</feature>
<organism evidence="3 4">
    <name type="scientific">Triparma retinervis</name>
    <dbReference type="NCBI Taxonomy" id="2557542"/>
    <lineage>
        <taxon>Eukaryota</taxon>
        <taxon>Sar</taxon>
        <taxon>Stramenopiles</taxon>
        <taxon>Ochrophyta</taxon>
        <taxon>Bolidophyceae</taxon>
        <taxon>Parmales</taxon>
        <taxon>Triparmaceae</taxon>
        <taxon>Triparma</taxon>
    </lineage>
</organism>
<keyword evidence="2" id="KW-1133">Transmembrane helix</keyword>
<feature type="transmembrane region" description="Helical" evidence="2">
    <location>
        <begin position="177"/>
        <end position="195"/>
    </location>
</feature>
<accession>A0A9W7L6M4</accession>
<evidence type="ECO:0000256" key="1">
    <source>
        <dbReference type="SAM" id="MobiDB-lite"/>
    </source>
</evidence>
<comment type="caution">
    <text evidence="3">The sequence shown here is derived from an EMBL/GenBank/DDBJ whole genome shotgun (WGS) entry which is preliminary data.</text>
</comment>
<reference evidence="3" key="1">
    <citation type="submission" date="2022-07" db="EMBL/GenBank/DDBJ databases">
        <title>Genome analysis of Parmales, a sister group of diatoms, reveals the evolutionary specialization of diatoms from phago-mixotrophs to photoautotrophs.</title>
        <authorList>
            <person name="Ban H."/>
            <person name="Sato S."/>
            <person name="Yoshikawa S."/>
            <person name="Kazumasa Y."/>
            <person name="Nakamura Y."/>
            <person name="Ichinomiya M."/>
            <person name="Saitoh K."/>
            <person name="Sato N."/>
            <person name="Blanc-Mathieu R."/>
            <person name="Endo H."/>
            <person name="Kuwata A."/>
            <person name="Ogata H."/>
        </authorList>
    </citation>
    <scope>NUCLEOTIDE SEQUENCE</scope>
</reference>
<dbReference type="EMBL" id="BRXZ01007748">
    <property type="protein sequence ID" value="GMI33572.1"/>
    <property type="molecule type" value="Genomic_DNA"/>
</dbReference>
<feature type="compositionally biased region" description="Low complexity" evidence="1">
    <location>
        <begin position="120"/>
        <end position="129"/>
    </location>
</feature>
<keyword evidence="4" id="KW-1185">Reference proteome</keyword>
<protein>
    <submittedName>
        <fullName evidence="3">Uncharacterized protein</fullName>
    </submittedName>
</protein>
<feature type="transmembrane region" description="Helical" evidence="2">
    <location>
        <begin position="377"/>
        <end position="399"/>
    </location>
</feature>
<evidence type="ECO:0000313" key="4">
    <source>
        <dbReference type="Proteomes" id="UP001165082"/>
    </source>
</evidence>
<dbReference type="OrthoDB" id="44117at2759"/>
<evidence type="ECO:0000313" key="3">
    <source>
        <dbReference type="EMBL" id="GMI33572.1"/>
    </source>
</evidence>
<keyword evidence="2" id="KW-0472">Membrane</keyword>
<dbReference type="Proteomes" id="UP001165082">
    <property type="component" value="Unassembled WGS sequence"/>
</dbReference>
<feature type="transmembrane region" description="Helical" evidence="2">
    <location>
        <begin position="207"/>
        <end position="229"/>
    </location>
</feature>